<dbReference type="NCBIfam" id="TIGR02098">
    <property type="entry name" value="MJ0042_CXXC"/>
    <property type="match status" value="1"/>
</dbReference>
<keyword evidence="2" id="KW-1133">Transmembrane helix</keyword>
<feature type="domain" description="Zinc finger/thioredoxin putative" evidence="3">
    <location>
        <begin position="1"/>
        <end position="36"/>
    </location>
</feature>
<organism evidence="4 5">
    <name type="scientific">Marivita hallyeonensis</name>
    <dbReference type="NCBI Taxonomy" id="996342"/>
    <lineage>
        <taxon>Bacteria</taxon>
        <taxon>Pseudomonadati</taxon>
        <taxon>Pseudomonadota</taxon>
        <taxon>Alphaproteobacteria</taxon>
        <taxon>Rhodobacterales</taxon>
        <taxon>Roseobacteraceae</taxon>
        <taxon>Marivita</taxon>
    </lineage>
</organism>
<keyword evidence="5" id="KW-1185">Reference proteome</keyword>
<dbReference type="InterPro" id="IPR011723">
    <property type="entry name" value="Znf/thioredoxin_put"/>
</dbReference>
<keyword evidence="2" id="KW-0472">Membrane</keyword>
<feature type="compositionally biased region" description="Basic and acidic residues" evidence="1">
    <location>
        <begin position="102"/>
        <end position="116"/>
    </location>
</feature>
<sequence>MRLTCPSCGAQYEVPDDVIPDEGRDVQCSNCGKTWFQAKGTEDSPEAVAAAEAAPKDAVWHPEVDSDGDDGPSVNQDAAPGKTPPPAPPKRKELDPAVAGILREEAELEARAREAEADVLEDQPDLGLQEPEDEAAKRARQAQDRMRKLRGDPPDPSIAAAATGAVVDTRPQSRSDMLPDVEEINQTLRASTERREVRTVQGDLEDDDEPNGGFGRGFIFTALIFVIATAVYIFGPQLAESFPGLAGPMEMYVATVDQARAWLDTQIDSIRAMIGGDSA</sequence>
<dbReference type="Proteomes" id="UP000184221">
    <property type="component" value="Unassembled WGS sequence"/>
</dbReference>
<evidence type="ECO:0000256" key="1">
    <source>
        <dbReference type="SAM" id="MobiDB-lite"/>
    </source>
</evidence>
<reference evidence="4 5" key="1">
    <citation type="submission" date="2016-11" db="EMBL/GenBank/DDBJ databases">
        <authorList>
            <person name="Jaros S."/>
            <person name="Januszkiewicz K."/>
            <person name="Wedrychowicz H."/>
        </authorList>
    </citation>
    <scope>NUCLEOTIDE SEQUENCE [LARGE SCALE GENOMIC DNA]</scope>
    <source>
        <strain evidence="4 5">DSM 29431</strain>
    </source>
</reference>
<dbReference type="Pfam" id="PF13717">
    <property type="entry name" value="Zn_ribbon_4"/>
    <property type="match status" value="1"/>
</dbReference>
<dbReference type="OrthoDB" id="7159357at2"/>
<feature type="compositionally biased region" description="Basic and acidic residues" evidence="1">
    <location>
        <begin position="54"/>
        <end position="64"/>
    </location>
</feature>
<dbReference type="EMBL" id="FQXC01000005">
    <property type="protein sequence ID" value="SHH91177.1"/>
    <property type="molecule type" value="Genomic_DNA"/>
</dbReference>
<protein>
    <submittedName>
        <fullName evidence="4">MJ0042 family finger-like domain-containing protein</fullName>
    </submittedName>
</protein>
<accession>A0A1M5WUB1</accession>
<evidence type="ECO:0000259" key="3">
    <source>
        <dbReference type="Pfam" id="PF13717"/>
    </source>
</evidence>
<evidence type="ECO:0000256" key="2">
    <source>
        <dbReference type="SAM" id="Phobius"/>
    </source>
</evidence>
<feature type="transmembrane region" description="Helical" evidence="2">
    <location>
        <begin position="217"/>
        <end position="235"/>
    </location>
</feature>
<proteinExistence type="predicted"/>
<feature type="compositionally biased region" description="Basic and acidic residues" evidence="1">
    <location>
        <begin position="134"/>
        <end position="153"/>
    </location>
</feature>
<gene>
    <name evidence="4" type="ORF">SAMN05443551_3527</name>
</gene>
<feature type="region of interest" description="Disordered" evidence="1">
    <location>
        <begin position="39"/>
        <end position="158"/>
    </location>
</feature>
<keyword evidence="2" id="KW-0812">Transmembrane</keyword>
<dbReference type="AlphaFoldDB" id="A0A1M5WUB1"/>
<evidence type="ECO:0000313" key="4">
    <source>
        <dbReference type="EMBL" id="SHH91177.1"/>
    </source>
</evidence>
<evidence type="ECO:0000313" key="5">
    <source>
        <dbReference type="Proteomes" id="UP000184221"/>
    </source>
</evidence>
<dbReference type="RefSeq" id="WP_072779406.1">
    <property type="nucleotide sequence ID" value="NZ_FQXC01000005.1"/>
</dbReference>
<name>A0A1M5WUB1_9RHOB</name>
<dbReference type="STRING" id="996342.SAMN05443551_3527"/>